<dbReference type="InterPro" id="IPR001633">
    <property type="entry name" value="EAL_dom"/>
</dbReference>
<evidence type="ECO:0000313" key="3">
    <source>
        <dbReference type="Proteomes" id="UP001299068"/>
    </source>
</evidence>
<comment type="caution">
    <text evidence="2">The sequence shown here is derived from an EMBL/GenBank/DDBJ whole genome shotgun (WGS) entry which is preliminary data.</text>
</comment>
<dbReference type="InterPro" id="IPR035919">
    <property type="entry name" value="EAL_sf"/>
</dbReference>
<feature type="domain" description="EAL" evidence="1">
    <location>
        <begin position="1"/>
        <end position="239"/>
    </location>
</feature>
<dbReference type="RefSeq" id="WP_221862345.1">
    <property type="nucleotide sequence ID" value="NZ_JAIKTU010000018.1"/>
</dbReference>
<dbReference type="PANTHER" id="PTHR33121">
    <property type="entry name" value="CYCLIC DI-GMP PHOSPHODIESTERASE PDEF"/>
    <property type="match status" value="1"/>
</dbReference>
<dbReference type="CDD" id="cd01948">
    <property type="entry name" value="EAL"/>
    <property type="match status" value="1"/>
</dbReference>
<dbReference type="PANTHER" id="PTHR33121:SF71">
    <property type="entry name" value="OXYGEN SENSOR PROTEIN DOSP"/>
    <property type="match status" value="1"/>
</dbReference>
<sequence length="239" mass="28163">MNKNDIKGMEVVYQPKVDLNTKRIKGVEVLARFFDKNNNMLNTIEVISLAKEFKEMKSLTNIVIDETIKGIKTFKYNNKINFSINISSVEIENDSFKEWIDDLLNRYDIKYLNKLEFEITERHKIENKEEMKKNIHYLKEKGFKVSFDDIGAGYNTFNLIDEYDIDFIKLDKSLVENISKYINLIKNNIKKAHLLNKKVIAEGIEDENTYEILKEINCDLGQGFYFYKPMSLNNLKVII</sequence>
<dbReference type="InterPro" id="IPR050706">
    <property type="entry name" value="Cyclic-di-GMP_PDE-like"/>
</dbReference>
<dbReference type="PROSITE" id="PS50883">
    <property type="entry name" value="EAL"/>
    <property type="match status" value="1"/>
</dbReference>
<evidence type="ECO:0000259" key="1">
    <source>
        <dbReference type="PROSITE" id="PS50883"/>
    </source>
</evidence>
<dbReference type="SUPFAM" id="SSF141868">
    <property type="entry name" value="EAL domain-like"/>
    <property type="match status" value="1"/>
</dbReference>
<dbReference type="Pfam" id="PF00563">
    <property type="entry name" value="EAL"/>
    <property type="match status" value="1"/>
</dbReference>
<dbReference type="SMART" id="SM00052">
    <property type="entry name" value="EAL"/>
    <property type="match status" value="1"/>
</dbReference>
<dbReference type="Gene3D" id="3.20.20.450">
    <property type="entry name" value="EAL domain"/>
    <property type="match status" value="1"/>
</dbReference>
<reference evidence="2 3" key="1">
    <citation type="journal article" date="2021" name="Cell Host Microbe">
        <title>in vivo commensal control of Clostridioides difficile virulence.</title>
        <authorList>
            <person name="Girinathan B.P."/>
            <person name="Dibenedetto N."/>
            <person name="Worley J.N."/>
            <person name="Peltier J."/>
            <person name="Arrieta-Ortiz M.L."/>
            <person name="Rupa Christinal Immanuel S."/>
            <person name="Lavin R."/>
            <person name="Delaney M.L."/>
            <person name="Cummins C."/>
            <person name="Hoffmann M."/>
            <person name="Luo Y."/>
            <person name="Gonzalez-Escalona N."/>
            <person name="Allard M."/>
            <person name="Onderdonk A.B."/>
            <person name="Gerber G.K."/>
            <person name="Sonenshein A.L."/>
            <person name="Baliga N."/>
            <person name="Dupuy B."/>
            <person name="Bry L."/>
        </authorList>
    </citation>
    <scope>NUCLEOTIDE SEQUENCE [LARGE SCALE GENOMIC DNA]</scope>
    <source>
        <strain evidence="2 3">DSM 599</strain>
    </source>
</reference>
<keyword evidence="3" id="KW-1185">Reference proteome</keyword>
<protein>
    <submittedName>
        <fullName evidence="2">EAL domain-containing protein</fullName>
    </submittedName>
</protein>
<organism evidence="2 3">
    <name type="scientific">Clostridium sardiniense</name>
    <name type="common">Clostridium absonum</name>
    <dbReference type="NCBI Taxonomy" id="29369"/>
    <lineage>
        <taxon>Bacteria</taxon>
        <taxon>Bacillati</taxon>
        <taxon>Bacillota</taxon>
        <taxon>Clostridia</taxon>
        <taxon>Eubacteriales</taxon>
        <taxon>Clostridiaceae</taxon>
        <taxon>Clostridium</taxon>
    </lineage>
</organism>
<accession>A0ABS7L2C3</accession>
<dbReference type="Proteomes" id="UP001299068">
    <property type="component" value="Unassembled WGS sequence"/>
</dbReference>
<gene>
    <name evidence="2" type="ORF">K5V21_17405</name>
</gene>
<proteinExistence type="predicted"/>
<dbReference type="EMBL" id="JAIKTU010000018">
    <property type="protein sequence ID" value="MBY0757211.1"/>
    <property type="molecule type" value="Genomic_DNA"/>
</dbReference>
<evidence type="ECO:0000313" key="2">
    <source>
        <dbReference type="EMBL" id="MBY0757211.1"/>
    </source>
</evidence>
<name>A0ABS7L2C3_CLOSR</name>